<dbReference type="Pfam" id="PF01044">
    <property type="entry name" value="Vinculin"/>
    <property type="match status" value="1"/>
</dbReference>
<dbReference type="GO" id="GO:0051015">
    <property type="term" value="F:actin filament binding"/>
    <property type="evidence" value="ECO:0007669"/>
    <property type="project" value="InterPro"/>
</dbReference>
<organism evidence="10">
    <name type="scientific">Phallusia mammillata</name>
    <dbReference type="NCBI Taxonomy" id="59560"/>
    <lineage>
        <taxon>Eukaryota</taxon>
        <taxon>Metazoa</taxon>
        <taxon>Chordata</taxon>
        <taxon>Tunicata</taxon>
        <taxon>Ascidiacea</taxon>
        <taxon>Phlebobranchia</taxon>
        <taxon>Ascidiidae</taxon>
        <taxon>Phallusia</taxon>
    </lineage>
</organism>
<proteinExistence type="evidence at transcript level"/>
<sequence length="1064" mass="116837">MPVFHTKTIEQILEPVANQVSQLVIIHEAGEDGAPVPSLEAPINAVESAVMNLAKVGRQQVQSSKDEVLKMDTPPAIDKVEHAATLLKSASTDLGQDPYSKSGREKLISGARGILQGTSDLLLVFDEAEVRRICQVCQGVREYLKVSEVVQEMENLVTYVKNLSPGMTNMSRMVSQRSEELTNVNHAEKLAYEINSLKTQLPNLISSMKAFVSTLKDGGRAKEAAVNNRKFYVNNISSGITEIIRLLQLVSTDQELQYDPTTILALHKLRDAMAKKMQSAKSWLDDGNALAGTPGEIALRELLDNAREIGNQSGDALGQKILSQCNDIDRMANRLAELRKQGKGNTAEARRIAAQIQNALDNLIKDVDQALQNANELSAACDTIVNKTPVAKEWLADVKAKPGAGTGSEAARDIISATRKAAKLLSAKPNGSKTAQELNQLCDELDALMNKMDDYRNKDLGHLLEARQVAKQATEKVALINSKVLNAVSEIGIPSTLEEKMDGALKWLDNLNTEDAENGMSSVHSIINDARKLAAEVNDPQLSKALYKSAATCEDLLRQIDDLVQRGLGDSPEAKQLAQKLKTELGELKDLIKNVLVNEVADEFADTTTVLKQFVAAAQAPKDSPNREENFDARALALSNQASRLADLAKQAVSASSLGAQDKLDAVKVVTKKLNNLTPQVIHAGSIVLEHPENKQAEEHFKALREEWIETVDDLTEKVDNSVDVSNFVKATEDGIRREHQICVDAMRNNEPLKALPAAGNIARRAHRLLMAGKREVENTEDTPYKEEVNGNLNKISSTINPVVQATRDYALDHHSTNAQNNVVDKNENLIDAVTCLRKTMEAKKVAEQVQQMTIQEPPPVPPLPEQINPPERPPLPEEEEFPEDDHSNEASNPAMMQAARELHEEARKWESKGNDIISAAKRMALLMAKMSRLVKGEGGKKSDLISCAKEIAKASGDVTRLANEVADKCTDRRIRNDMKKTLDRIPTISTQLRILSTVKAASLGDFENMSKEEEAAAEQATEMIVHNAQNLMMSVKDTVKYAEAASIRIRTDTGVTMRWVRKS</sequence>
<dbReference type="InterPro" id="IPR006077">
    <property type="entry name" value="Vinculin/catenin"/>
</dbReference>
<protein>
    <recommendedName>
        <fullName evidence="4">Vinculin</fullName>
    </recommendedName>
    <alternativeName>
        <fullName evidence="7">Metavinculin</fullName>
    </alternativeName>
</protein>
<dbReference type="SUPFAM" id="SSF47220">
    <property type="entry name" value="alpha-catenin/vinculin-like"/>
    <property type="match status" value="7"/>
</dbReference>
<dbReference type="InterPro" id="IPR036723">
    <property type="entry name" value="Alpha-catenin/vinculin-like_sf"/>
</dbReference>
<evidence type="ECO:0000256" key="5">
    <source>
        <dbReference type="ARBA" id="ARBA00022490"/>
    </source>
</evidence>
<accession>A0A6F9DA00</accession>
<keyword evidence="6" id="KW-0009">Actin-binding</keyword>
<evidence type="ECO:0000256" key="9">
    <source>
        <dbReference type="SAM" id="MobiDB-lite"/>
    </source>
</evidence>
<evidence type="ECO:0000256" key="8">
    <source>
        <dbReference type="SAM" id="Coils"/>
    </source>
</evidence>
<dbReference type="PRINTS" id="PR00806">
    <property type="entry name" value="VINCULIN"/>
</dbReference>
<keyword evidence="5" id="KW-0963">Cytoplasm</keyword>
<evidence type="ECO:0000256" key="7">
    <source>
        <dbReference type="ARBA" id="ARBA00033411"/>
    </source>
</evidence>
<dbReference type="GO" id="GO:0002102">
    <property type="term" value="C:podosome"/>
    <property type="evidence" value="ECO:0007669"/>
    <property type="project" value="UniProtKB-SubCell"/>
</dbReference>
<dbReference type="Gene3D" id="1.20.120.230">
    <property type="entry name" value="Alpha-catenin/vinculin-like"/>
    <property type="match status" value="2"/>
</dbReference>
<evidence type="ECO:0000313" key="10">
    <source>
        <dbReference type="EMBL" id="CAB3234304.1"/>
    </source>
</evidence>
<dbReference type="GO" id="GO:0005737">
    <property type="term" value="C:cytoplasm"/>
    <property type="evidence" value="ECO:0007669"/>
    <property type="project" value="UniProtKB-SubCell"/>
</dbReference>
<dbReference type="AlphaFoldDB" id="A0A6F9DA00"/>
<reference evidence="10" key="1">
    <citation type="submission" date="2020-04" db="EMBL/GenBank/DDBJ databases">
        <authorList>
            <person name="Neveu A P."/>
        </authorList>
    </citation>
    <scope>NUCLEOTIDE SEQUENCE</scope>
    <source>
        <tissue evidence="10">Whole embryo</tissue>
    </source>
</reference>
<name>A0A6F9DA00_9ASCI</name>
<dbReference type="EMBL" id="LR784219">
    <property type="protein sequence ID" value="CAB3234304.1"/>
    <property type="molecule type" value="mRNA"/>
</dbReference>
<dbReference type="InterPro" id="IPR017997">
    <property type="entry name" value="Vinculin"/>
</dbReference>
<evidence type="ECO:0000256" key="6">
    <source>
        <dbReference type="ARBA" id="ARBA00023203"/>
    </source>
</evidence>
<evidence type="ECO:0000256" key="3">
    <source>
        <dbReference type="ARBA" id="ARBA00008376"/>
    </source>
</evidence>
<feature type="region of interest" description="Disordered" evidence="9">
    <location>
        <begin position="850"/>
        <end position="891"/>
    </location>
</feature>
<gene>
    <name evidence="10" type="primary">Ctnna3</name>
</gene>
<comment type="subcellular location">
    <subcellularLocation>
        <location evidence="1">Cell projection</location>
        <location evidence="1">Podosome</location>
    </subcellularLocation>
    <subcellularLocation>
        <location evidence="2">Cytoplasm</location>
    </subcellularLocation>
</comment>
<feature type="coiled-coil region" evidence="8">
    <location>
        <begin position="353"/>
        <end position="380"/>
    </location>
</feature>
<evidence type="ECO:0000256" key="1">
    <source>
        <dbReference type="ARBA" id="ARBA00004188"/>
    </source>
</evidence>
<dbReference type="GO" id="GO:0007155">
    <property type="term" value="P:cell adhesion"/>
    <property type="evidence" value="ECO:0007669"/>
    <property type="project" value="InterPro"/>
</dbReference>
<dbReference type="Gene3D" id="1.20.120.810">
    <property type="entry name" value="Vinculin, Vh2 four-helix bundle"/>
    <property type="match status" value="3"/>
</dbReference>
<dbReference type="PANTHER" id="PTHR46180">
    <property type="entry name" value="VINCULIN"/>
    <property type="match status" value="1"/>
</dbReference>
<evidence type="ECO:0000256" key="4">
    <source>
        <dbReference type="ARBA" id="ARBA00014125"/>
    </source>
</evidence>
<evidence type="ECO:0000256" key="2">
    <source>
        <dbReference type="ARBA" id="ARBA00004496"/>
    </source>
</evidence>
<comment type="similarity">
    <text evidence="3">Belongs to the vinculin/alpha-catenin family.</text>
</comment>
<keyword evidence="8" id="KW-0175">Coiled coil</keyword>